<dbReference type="Gene3D" id="3.90.470.20">
    <property type="entry name" value="4'-phosphopantetheinyl transferase domain"/>
    <property type="match status" value="1"/>
</dbReference>
<gene>
    <name evidence="5" type="ORF">NOR_02328</name>
</gene>
<dbReference type="GO" id="GO:0006633">
    <property type="term" value="P:fatty acid biosynthetic process"/>
    <property type="evidence" value="ECO:0007669"/>
    <property type="project" value="InterPro"/>
</dbReference>
<evidence type="ECO:0000256" key="2">
    <source>
        <dbReference type="ARBA" id="ARBA00022723"/>
    </source>
</evidence>
<evidence type="ECO:0000313" key="5">
    <source>
        <dbReference type="EMBL" id="OAA47838.1"/>
    </source>
</evidence>
<dbReference type="AlphaFoldDB" id="A0A162JR45"/>
<evidence type="ECO:0000313" key="6">
    <source>
        <dbReference type="Proteomes" id="UP000243498"/>
    </source>
</evidence>
<comment type="caution">
    <text evidence="5">The sequence shown here is derived from an EMBL/GenBank/DDBJ whole genome shotgun (WGS) entry which is preliminary data.</text>
</comment>
<dbReference type="OMA" id="CNIPRIR"/>
<keyword evidence="3" id="KW-0460">Magnesium</keyword>
<proteinExistence type="predicted"/>
<name>A0A162JR45_METRR</name>
<dbReference type="OrthoDB" id="15433at2759"/>
<organism evidence="5 6">
    <name type="scientific">Metarhizium rileyi (strain RCEF 4871)</name>
    <name type="common">Nomuraea rileyi</name>
    <dbReference type="NCBI Taxonomy" id="1649241"/>
    <lineage>
        <taxon>Eukaryota</taxon>
        <taxon>Fungi</taxon>
        <taxon>Dikarya</taxon>
        <taxon>Ascomycota</taxon>
        <taxon>Pezizomycotina</taxon>
        <taxon>Sordariomycetes</taxon>
        <taxon>Hypocreomycetidae</taxon>
        <taxon>Hypocreales</taxon>
        <taxon>Clavicipitaceae</taxon>
        <taxon>Metarhizium</taxon>
    </lineage>
</organism>
<dbReference type="EMBL" id="AZHC01000005">
    <property type="protein sequence ID" value="OAA47838.1"/>
    <property type="molecule type" value="Genomic_DNA"/>
</dbReference>
<keyword evidence="6" id="KW-1185">Reference proteome</keyword>
<protein>
    <submittedName>
        <fullName evidence="5">Holo-acyl-carrier-protein synthase</fullName>
    </submittedName>
</protein>
<dbReference type="GO" id="GO:0000287">
    <property type="term" value="F:magnesium ion binding"/>
    <property type="evidence" value="ECO:0007669"/>
    <property type="project" value="InterPro"/>
</dbReference>
<dbReference type="SUPFAM" id="SSF56214">
    <property type="entry name" value="4'-phosphopantetheinyl transferase"/>
    <property type="match status" value="1"/>
</dbReference>
<dbReference type="InterPro" id="IPR004568">
    <property type="entry name" value="Ppantetheine-prot_Trfase_dom"/>
</dbReference>
<reference evidence="5 6" key="1">
    <citation type="journal article" date="2016" name="Genome Biol. Evol.">
        <title>Divergent and convergent evolution of fungal pathogenicity.</title>
        <authorList>
            <person name="Shang Y."/>
            <person name="Xiao G."/>
            <person name="Zheng P."/>
            <person name="Cen K."/>
            <person name="Zhan S."/>
            <person name="Wang C."/>
        </authorList>
    </citation>
    <scope>NUCLEOTIDE SEQUENCE [LARGE SCALE GENOMIC DNA]</scope>
    <source>
        <strain evidence="5 6">RCEF 4871</strain>
    </source>
</reference>
<accession>A0A162JR45</accession>
<feature type="domain" description="4'-phosphopantetheinyl transferase" evidence="4">
    <location>
        <begin position="14"/>
        <end position="156"/>
    </location>
</feature>
<dbReference type="Proteomes" id="UP000243498">
    <property type="component" value="Unassembled WGS sequence"/>
</dbReference>
<evidence type="ECO:0000256" key="1">
    <source>
        <dbReference type="ARBA" id="ARBA00022679"/>
    </source>
</evidence>
<evidence type="ECO:0000256" key="3">
    <source>
        <dbReference type="ARBA" id="ARBA00022842"/>
    </source>
</evidence>
<dbReference type="GO" id="GO:0008897">
    <property type="term" value="F:holo-[acyl-carrier-protein] synthase activity"/>
    <property type="evidence" value="ECO:0007669"/>
    <property type="project" value="InterPro"/>
</dbReference>
<dbReference type="InterPro" id="IPR008278">
    <property type="entry name" value="4-PPantetheinyl_Trfase_dom"/>
</dbReference>
<sequence>MAARLRPFPFPINVGTDICQISRIYNILSSPRRIRFVNRVLAPEEVVRHDSRLKWPAASLKGDGDSERPRSDGQTDLWHTAAFVAGRFAAKEAAIKAHSHRRLTFHDVVIERRAEVGQRLGSGPPVARIKAAGGHGDDDSALVSISHDGDYATAVCVAHLDCAGEFARCRSRTRRKLPWGKKGGTYTRGIGMVARLRRRQESADVERRVDEG</sequence>
<dbReference type="NCBIfam" id="TIGR00556">
    <property type="entry name" value="pantethn_trn"/>
    <property type="match status" value="1"/>
</dbReference>
<keyword evidence="1" id="KW-0808">Transferase</keyword>
<keyword evidence="2" id="KW-0479">Metal-binding</keyword>
<dbReference type="Pfam" id="PF01648">
    <property type="entry name" value="ACPS"/>
    <property type="match status" value="1"/>
</dbReference>
<evidence type="ECO:0000259" key="4">
    <source>
        <dbReference type="Pfam" id="PF01648"/>
    </source>
</evidence>
<dbReference type="InterPro" id="IPR037143">
    <property type="entry name" value="4-PPantetheinyl_Trfase_dom_sf"/>
</dbReference>